<evidence type="ECO:0000313" key="4">
    <source>
        <dbReference type="EMBL" id="OHB02303.1"/>
    </source>
</evidence>
<dbReference type="EMBL" id="MHWA01000004">
    <property type="protein sequence ID" value="OHB02303.1"/>
    <property type="molecule type" value="Genomic_DNA"/>
</dbReference>
<name>A0A1G2TYR4_9BACT</name>
<dbReference type="Proteomes" id="UP000178404">
    <property type="component" value="Unassembled WGS sequence"/>
</dbReference>
<reference evidence="4 5" key="1">
    <citation type="journal article" date="2016" name="Nat. Commun.">
        <title>Thousands of microbial genomes shed light on interconnected biogeochemical processes in an aquifer system.</title>
        <authorList>
            <person name="Anantharaman K."/>
            <person name="Brown C.T."/>
            <person name="Hug L.A."/>
            <person name="Sharon I."/>
            <person name="Castelle C.J."/>
            <person name="Probst A.J."/>
            <person name="Thomas B.C."/>
            <person name="Singh A."/>
            <person name="Wilkins M.J."/>
            <person name="Karaoz U."/>
            <person name="Brodie E.L."/>
            <person name="Williams K.H."/>
            <person name="Hubbard S.S."/>
            <person name="Banfield J.F."/>
        </authorList>
    </citation>
    <scope>NUCLEOTIDE SEQUENCE [LARGE SCALE GENOMIC DNA]</scope>
</reference>
<keyword evidence="1" id="KW-0175">Coiled coil</keyword>
<dbReference type="SUPFAM" id="SSF47162">
    <property type="entry name" value="Apolipoprotein"/>
    <property type="match status" value="1"/>
</dbReference>
<feature type="signal peptide" evidence="3">
    <location>
        <begin position="1"/>
        <end position="22"/>
    </location>
</feature>
<evidence type="ECO:0000256" key="2">
    <source>
        <dbReference type="SAM" id="MobiDB-lite"/>
    </source>
</evidence>
<evidence type="ECO:0008006" key="6">
    <source>
        <dbReference type="Google" id="ProtNLM"/>
    </source>
</evidence>
<proteinExistence type="predicted"/>
<organism evidence="4 5">
    <name type="scientific">Candidatus Zambryskibacteria bacterium RIFCSPLOWO2_01_FULL_35_19</name>
    <dbReference type="NCBI Taxonomy" id="1802757"/>
    <lineage>
        <taxon>Bacteria</taxon>
        <taxon>Candidatus Zambryskiibacteriota</taxon>
    </lineage>
</organism>
<feature type="region of interest" description="Disordered" evidence="2">
    <location>
        <begin position="238"/>
        <end position="260"/>
    </location>
</feature>
<keyword evidence="3" id="KW-0732">Signal</keyword>
<dbReference type="Gene3D" id="1.20.120.20">
    <property type="entry name" value="Apolipoprotein"/>
    <property type="match status" value="1"/>
</dbReference>
<gene>
    <name evidence="4" type="ORF">A3A90_00690</name>
</gene>
<protein>
    <recommendedName>
        <fullName evidence="6">DUF5667 domain-containing protein</fullName>
    </recommendedName>
</protein>
<feature type="compositionally biased region" description="Acidic residues" evidence="2">
    <location>
        <begin position="244"/>
        <end position="260"/>
    </location>
</feature>
<evidence type="ECO:0000313" key="5">
    <source>
        <dbReference type="Proteomes" id="UP000178404"/>
    </source>
</evidence>
<sequence length="260" mass="29731">MRNKLLLLMIASLIALPNLSLAESNYSDTEAAREASEYNAEQKRETIKDEIEAKKEALEQEMEQNREEIKNRVEERKEGLKNKIEERREELKQNLEQKREEIKNRVEERRQNTTDQITERVNKFISKIIERFSTAANRLDILVIRIESRIEKIEARDIDVTEANDLLVIAKTKIETAKTSISLIALPEIIDPAASTTASAIKEAFETTKTQIEQAKKDLKAAHAALVEVIKSLKPGDNKLREIENDESEDDSTATTTDDN</sequence>
<feature type="coiled-coil region" evidence="1">
    <location>
        <begin position="40"/>
        <end position="112"/>
    </location>
</feature>
<dbReference type="AlphaFoldDB" id="A0A1G2TYR4"/>
<feature type="chain" id="PRO_5009584629" description="DUF5667 domain-containing protein" evidence="3">
    <location>
        <begin position="23"/>
        <end position="260"/>
    </location>
</feature>
<evidence type="ECO:0000256" key="1">
    <source>
        <dbReference type="SAM" id="Coils"/>
    </source>
</evidence>
<accession>A0A1G2TYR4</accession>
<comment type="caution">
    <text evidence="4">The sequence shown here is derived from an EMBL/GenBank/DDBJ whole genome shotgun (WGS) entry which is preliminary data.</text>
</comment>
<evidence type="ECO:0000256" key="3">
    <source>
        <dbReference type="SAM" id="SignalP"/>
    </source>
</evidence>